<gene>
    <name evidence="17" type="primary">LOC106746041</name>
</gene>
<dbReference type="Pfam" id="PF00067">
    <property type="entry name" value="p450"/>
    <property type="match status" value="1"/>
</dbReference>
<evidence type="ECO:0000256" key="1">
    <source>
        <dbReference type="ARBA" id="ARBA00001971"/>
    </source>
</evidence>
<dbReference type="PROSITE" id="PS00086">
    <property type="entry name" value="CYTOCHROME_P450"/>
    <property type="match status" value="1"/>
</dbReference>
<keyword evidence="15" id="KW-0812">Transmembrane</keyword>
<feature type="transmembrane region" description="Helical" evidence="15">
    <location>
        <begin position="6"/>
        <end position="24"/>
    </location>
</feature>
<dbReference type="RefSeq" id="XP_014477670.1">
    <property type="nucleotide sequence ID" value="XM_014622184.1"/>
</dbReference>
<keyword evidence="5 13" id="KW-0349">Heme</keyword>
<evidence type="ECO:0000256" key="7">
    <source>
        <dbReference type="ARBA" id="ARBA00022824"/>
    </source>
</evidence>
<dbReference type="CDD" id="cd11056">
    <property type="entry name" value="CYP6-like"/>
    <property type="match status" value="1"/>
</dbReference>
<dbReference type="PRINTS" id="PR00463">
    <property type="entry name" value="EP450I"/>
</dbReference>
<evidence type="ECO:0000256" key="13">
    <source>
        <dbReference type="PIRSR" id="PIRSR602401-1"/>
    </source>
</evidence>
<evidence type="ECO:0000313" key="16">
    <source>
        <dbReference type="Proteomes" id="UP000515204"/>
    </source>
</evidence>
<evidence type="ECO:0000256" key="10">
    <source>
        <dbReference type="ARBA" id="ARBA00023004"/>
    </source>
</evidence>
<dbReference type="SUPFAM" id="SSF48264">
    <property type="entry name" value="Cytochrome P450"/>
    <property type="match status" value="1"/>
</dbReference>
<evidence type="ECO:0000256" key="3">
    <source>
        <dbReference type="ARBA" id="ARBA00004406"/>
    </source>
</evidence>
<dbReference type="PANTHER" id="PTHR24292:SF54">
    <property type="entry name" value="CYP9F3-RELATED"/>
    <property type="match status" value="1"/>
</dbReference>
<evidence type="ECO:0000256" key="12">
    <source>
        <dbReference type="ARBA" id="ARBA00023136"/>
    </source>
</evidence>
<dbReference type="InterPro" id="IPR002401">
    <property type="entry name" value="Cyt_P450_E_grp-I"/>
</dbReference>
<dbReference type="PANTHER" id="PTHR24292">
    <property type="entry name" value="CYTOCHROME P450"/>
    <property type="match status" value="1"/>
</dbReference>
<evidence type="ECO:0000256" key="9">
    <source>
        <dbReference type="ARBA" id="ARBA00023002"/>
    </source>
</evidence>
<comment type="similarity">
    <text evidence="4 14">Belongs to the cytochrome P450 family.</text>
</comment>
<evidence type="ECO:0000256" key="15">
    <source>
        <dbReference type="SAM" id="Phobius"/>
    </source>
</evidence>
<proteinExistence type="inferred from homology"/>
<keyword evidence="7" id="KW-0256">Endoplasmic reticulum</keyword>
<dbReference type="KEGG" id="dqu:106746041"/>
<evidence type="ECO:0000256" key="11">
    <source>
        <dbReference type="ARBA" id="ARBA00023033"/>
    </source>
</evidence>
<keyword evidence="16" id="KW-1185">Reference proteome</keyword>
<keyword evidence="15" id="KW-1133">Transmembrane helix</keyword>
<keyword evidence="10 13" id="KW-0408">Iron</keyword>
<feature type="transmembrane region" description="Helical" evidence="15">
    <location>
        <begin position="31"/>
        <end position="49"/>
    </location>
</feature>
<dbReference type="OrthoDB" id="2789670at2759"/>
<keyword evidence="11 14" id="KW-0503">Monooxygenase</keyword>
<name>A0A6P3XGV7_DINQU</name>
<dbReference type="GO" id="GO:0005789">
    <property type="term" value="C:endoplasmic reticulum membrane"/>
    <property type="evidence" value="ECO:0007669"/>
    <property type="project" value="UniProtKB-SubCell"/>
</dbReference>
<dbReference type="Proteomes" id="UP000515204">
    <property type="component" value="Unplaced"/>
</dbReference>
<protein>
    <submittedName>
        <fullName evidence="17">Cytochrome P450 9e2</fullName>
    </submittedName>
</protein>
<evidence type="ECO:0000256" key="2">
    <source>
        <dbReference type="ARBA" id="ARBA00004174"/>
    </source>
</evidence>
<accession>A0A6P3XGV7</accession>
<dbReference type="Gene3D" id="1.10.630.10">
    <property type="entry name" value="Cytochrome P450"/>
    <property type="match status" value="1"/>
</dbReference>
<dbReference type="FunFam" id="1.10.630.10:FF:000042">
    <property type="entry name" value="Cytochrome P450"/>
    <property type="match status" value="1"/>
</dbReference>
<evidence type="ECO:0000313" key="17">
    <source>
        <dbReference type="RefSeq" id="XP_014477670.1"/>
    </source>
</evidence>
<keyword evidence="9 14" id="KW-0560">Oxidoreductase</keyword>
<dbReference type="InterPro" id="IPR050476">
    <property type="entry name" value="Insect_CytP450_Detox"/>
</dbReference>
<reference evidence="17" key="1">
    <citation type="submission" date="2025-08" db="UniProtKB">
        <authorList>
            <consortium name="RefSeq"/>
        </authorList>
    </citation>
    <scope>IDENTIFICATION</scope>
</reference>
<evidence type="ECO:0000256" key="6">
    <source>
        <dbReference type="ARBA" id="ARBA00022723"/>
    </source>
</evidence>
<organism evidence="16 17">
    <name type="scientific">Dinoponera quadriceps</name>
    <name type="common">South American ant</name>
    <dbReference type="NCBI Taxonomy" id="609295"/>
    <lineage>
        <taxon>Eukaryota</taxon>
        <taxon>Metazoa</taxon>
        <taxon>Ecdysozoa</taxon>
        <taxon>Arthropoda</taxon>
        <taxon>Hexapoda</taxon>
        <taxon>Insecta</taxon>
        <taxon>Pterygota</taxon>
        <taxon>Neoptera</taxon>
        <taxon>Endopterygota</taxon>
        <taxon>Hymenoptera</taxon>
        <taxon>Apocrita</taxon>
        <taxon>Aculeata</taxon>
        <taxon>Formicoidea</taxon>
        <taxon>Formicidae</taxon>
        <taxon>Ponerinae</taxon>
        <taxon>Ponerini</taxon>
        <taxon>Dinoponera</taxon>
    </lineage>
</organism>
<dbReference type="InterPro" id="IPR036396">
    <property type="entry name" value="Cyt_P450_sf"/>
</dbReference>
<evidence type="ECO:0000256" key="5">
    <source>
        <dbReference type="ARBA" id="ARBA00022617"/>
    </source>
</evidence>
<dbReference type="GO" id="GO:0005506">
    <property type="term" value="F:iron ion binding"/>
    <property type="evidence" value="ECO:0007669"/>
    <property type="project" value="InterPro"/>
</dbReference>
<dbReference type="PRINTS" id="PR00385">
    <property type="entry name" value="P450"/>
</dbReference>
<dbReference type="AlphaFoldDB" id="A0A6P3XGV7"/>
<comment type="cofactor">
    <cofactor evidence="1 13">
        <name>heme</name>
        <dbReference type="ChEBI" id="CHEBI:30413"/>
    </cofactor>
</comment>
<evidence type="ECO:0000256" key="14">
    <source>
        <dbReference type="RuleBase" id="RU000461"/>
    </source>
</evidence>
<keyword evidence="6 13" id="KW-0479">Metal-binding</keyword>
<dbReference type="GO" id="GO:0016705">
    <property type="term" value="F:oxidoreductase activity, acting on paired donors, with incorporation or reduction of molecular oxygen"/>
    <property type="evidence" value="ECO:0007669"/>
    <property type="project" value="InterPro"/>
</dbReference>
<keyword evidence="12 15" id="KW-0472">Membrane</keyword>
<feature type="binding site" description="axial binding residue" evidence="13">
    <location>
        <position position="443"/>
    </location>
    <ligand>
        <name>heme</name>
        <dbReference type="ChEBI" id="CHEBI:30413"/>
    </ligand>
    <ligandPart>
        <name>Fe</name>
        <dbReference type="ChEBI" id="CHEBI:18248"/>
    </ligandPart>
</feature>
<dbReference type="GO" id="GO:0004497">
    <property type="term" value="F:monooxygenase activity"/>
    <property type="evidence" value="ECO:0007669"/>
    <property type="project" value="UniProtKB-KW"/>
</dbReference>
<dbReference type="InterPro" id="IPR017972">
    <property type="entry name" value="Cyt_P450_CS"/>
</dbReference>
<dbReference type="GeneID" id="106746041"/>
<evidence type="ECO:0000256" key="4">
    <source>
        <dbReference type="ARBA" id="ARBA00010617"/>
    </source>
</evidence>
<dbReference type="CTD" id="43304"/>
<evidence type="ECO:0000256" key="8">
    <source>
        <dbReference type="ARBA" id="ARBA00022848"/>
    </source>
</evidence>
<dbReference type="GO" id="GO:0020037">
    <property type="term" value="F:heme binding"/>
    <property type="evidence" value="ECO:0007669"/>
    <property type="project" value="InterPro"/>
</dbReference>
<dbReference type="InterPro" id="IPR001128">
    <property type="entry name" value="Cyt_P450"/>
</dbReference>
<keyword evidence="8" id="KW-0492">Microsome</keyword>
<comment type="subcellular location">
    <subcellularLocation>
        <location evidence="3">Endoplasmic reticulum membrane</location>
        <topology evidence="3">Peripheral membrane protein</topology>
    </subcellularLocation>
    <subcellularLocation>
        <location evidence="2">Microsome membrane</location>
        <topology evidence="2">Peripheral membrane protein</topology>
    </subcellularLocation>
</comment>
<sequence length="516" mass="59522">MEYWTILLSVAIGALSIHYLFKHFNFFKRHGLIHAPSIPILGCMAPVLFRQTSFTEILQDVYNYNPDAKYLGFYGMTQPIIMLRDPELIKEILIKNFDSFPNRRGFVEINDPLSAKNLFSLRDQKWHDVRTLLSPAFTTSKLKAMFVLMSECAVDFTEFLSETSADKSEIDMKDAFTKFTTDVIATCAFGIKVDTMRNPTNRFFIYGKEITNFQGVRGIKFLTFKMFPKLAHFLGLKMISEKIVNFFKNIVETTIVSRDAENITRPDMIQLMMDMRGKRGAERELSIEDMTAQAFIFFFAGFDSSATVMSFAAHEIAINPDVQAKLWREIDEVLEESNGKVTYEAINRLKYLDAVLSETLRMYTAPFIERECERDYELPPTLPNEKPFTLKKGMLVWMPIYAIHRDGKYYDDPEKFRPERFLDNNVYHNSSCYIPFGLGPRICIANRFALLEIKVLLFHLLARCELRPCAKTTLKLSKSLAIMLEGGFWLNVKRRSDVHPMIDVGSTTPDDDVINS</sequence>